<evidence type="ECO:0000313" key="1">
    <source>
        <dbReference type="EMBL" id="WMV46678.1"/>
    </source>
</evidence>
<organism evidence="1 2">
    <name type="scientific">Solanum verrucosum</name>
    <dbReference type="NCBI Taxonomy" id="315347"/>
    <lineage>
        <taxon>Eukaryota</taxon>
        <taxon>Viridiplantae</taxon>
        <taxon>Streptophyta</taxon>
        <taxon>Embryophyta</taxon>
        <taxon>Tracheophyta</taxon>
        <taxon>Spermatophyta</taxon>
        <taxon>Magnoliopsida</taxon>
        <taxon>eudicotyledons</taxon>
        <taxon>Gunneridae</taxon>
        <taxon>Pentapetalae</taxon>
        <taxon>asterids</taxon>
        <taxon>lamiids</taxon>
        <taxon>Solanales</taxon>
        <taxon>Solanaceae</taxon>
        <taxon>Solanoideae</taxon>
        <taxon>Solaneae</taxon>
        <taxon>Solanum</taxon>
    </lineage>
</organism>
<dbReference type="PANTHER" id="PTHR33180:SF31">
    <property type="entry name" value="POLYPROTEIN PROTEIN"/>
    <property type="match status" value="1"/>
</dbReference>
<proteinExistence type="predicted"/>
<evidence type="ECO:0000313" key="2">
    <source>
        <dbReference type="Proteomes" id="UP001234989"/>
    </source>
</evidence>
<reference evidence="1" key="1">
    <citation type="submission" date="2023-08" db="EMBL/GenBank/DDBJ databases">
        <title>A de novo genome assembly of Solanum verrucosum Schlechtendal, a Mexican diploid species geographically isolated from the other diploid A-genome species in potato relatives.</title>
        <authorList>
            <person name="Hosaka K."/>
        </authorList>
    </citation>
    <scope>NUCLEOTIDE SEQUENCE</scope>
    <source>
        <tissue evidence="1">Young leaves</tissue>
    </source>
</reference>
<dbReference type="Proteomes" id="UP001234989">
    <property type="component" value="Chromosome 9"/>
</dbReference>
<dbReference type="PANTHER" id="PTHR33180">
    <property type="entry name" value="PHOTOSYSTEM II CP43 REACTION CENTER PROTEIN"/>
    <property type="match status" value="1"/>
</dbReference>
<gene>
    <name evidence="1" type="ORF">MTR67_040063</name>
</gene>
<dbReference type="AlphaFoldDB" id="A0AAF0UJQ8"/>
<protein>
    <submittedName>
        <fullName evidence="1">Uncharacterized protein</fullName>
    </submittedName>
</protein>
<accession>A0AAF0UJQ8</accession>
<feature type="non-terminal residue" evidence="1">
    <location>
        <position position="1"/>
    </location>
</feature>
<keyword evidence="2" id="KW-1185">Reference proteome</keyword>
<dbReference type="EMBL" id="CP133620">
    <property type="protein sequence ID" value="WMV46678.1"/>
    <property type="molecule type" value="Genomic_DNA"/>
</dbReference>
<sequence>DSSKGPGYRRLVLIFGKFYSVTFAMARPKVTGINQSPRKGARGIVINEGAAPSRKSPAKLPLTWGKVKGRVSYNPHQRRGAPTARAYMSLTSLPLIVRIIQRIAMHDSDQIPVPLTPPPPPALVVESVPPPIQASPPQSLNRLKVEGLRTILEEKHLSTNGVVDRYPEKFYSSYEELVPKGKKKASAFKPVDYVVVLGKKSKCICIEINEVLDCTMDVVHYYIDLIQKKTIDDLKGWLAPLISNTTPRWIEVGVPIEKKNLNMAAIYWRAYVLVIAKTDVEVTLTSSIDIRRLEFSTYASSGASTIPPPTTIIVAASSRPHIIQAMLYEMGHLAQSADVRASQVEVVMPGLIERTIDASLALIRA</sequence>
<name>A0AAF0UJQ8_SOLVR</name>